<dbReference type="InterPro" id="IPR052894">
    <property type="entry name" value="AsmA-related"/>
</dbReference>
<dbReference type="GO" id="GO:0090313">
    <property type="term" value="P:regulation of protein targeting to membrane"/>
    <property type="evidence" value="ECO:0007669"/>
    <property type="project" value="TreeGrafter"/>
</dbReference>
<evidence type="ECO:0000313" key="3">
    <source>
        <dbReference type="EMBL" id="NER12592.1"/>
    </source>
</evidence>
<accession>A0A6P0UJ71</accession>
<dbReference type="GO" id="GO:0005886">
    <property type="term" value="C:plasma membrane"/>
    <property type="evidence" value="ECO:0007669"/>
    <property type="project" value="TreeGrafter"/>
</dbReference>
<dbReference type="PANTHER" id="PTHR30441:SF8">
    <property type="entry name" value="DUF748 DOMAIN-CONTAINING PROTEIN"/>
    <property type="match status" value="1"/>
</dbReference>
<sequence>MKKIKKPVKILLIILVLGIGTLFAAPLIFKDKIIAMIKDSVNESLNAKFDFEDADISLLSGFPNATVRLQKLSLVNYAPFEGDTLFAANDIGLKMSVKELFKGKGQAIKVKSFTVDGALVNILVDADGNANYDIGKESEGGEKKTESGQGDNFSFSLQQYIISNSRIHYVDNSSKMALHIDEFNHKGNGDLSLAKSELDTETEANFSLMLDSVNYLNKHRIKLDAVLGIDLENNTYTFLKNEALINQLPLVFDGFVKVNEENQEIDISFKTPSSEFKNFLAVIPETYSGNLDNVTTEGDFKVEGMLKGIIDDTHIPTFDVSVSSTNAMFKYPDLPKSVRNIHIDTRVANTTGISNDTYVDIKKLSFKIDEDSFNAKAKLSNLVENPIVNAHLDGTLNLGHLSEAYPMKLDAPLKGILNTDITTDFDMNSIEKGQYENTRNSGNLALSDFEYSSEEMANPIAIKTASVNFDPDTVRLNEFDAKTGQTDLKANGVIHNLLGFLFNKENVEGNFSVKSNTFSINDFMVAETVEGENGSEEKQEEQIKIPSFLDCTVEADAENVIYDNLTLKNVKGKLVIKDEKASLQNVTSDLFDGNVALNGNVSTKTETPTFKMDLAIKAFDIAQSFTNLELFQALSPIAKALQGKLNTELSLSGNLNNDFTPNLATVSGDALAEILASSVNPENSQALSLLNSNLNFIDLKKLNLEKLKTSISFENGKVSVKPFNLKYNDIGIEVSGSHGFDKTLGYNATFQVPAKYLGKEASGLLADLSGDDAKNITVPVTANISGNITSPKVNTDLKQAVGNLTKQLADRQKDKLLDKGKGALSNLLGAKKDSTAKDSTKNADPVKDTAGKLINSLFKKKKKKKDSTQ</sequence>
<evidence type="ECO:0000313" key="4">
    <source>
        <dbReference type="Proteomes" id="UP000468581"/>
    </source>
</evidence>
<keyword evidence="4" id="KW-1185">Reference proteome</keyword>
<feature type="region of interest" description="Disordered" evidence="1">
    <location>
        <begin position="828"/>
        <end position="848"/>
    </location>
</feature>
<name>A0A6P0UJ71_9FLAO</name>
<feature type="compositionally biased region" description="Basic and acidic residues" evidence="1">
    <location>
        <begin position="830"/>
        <end position="848"/>
    </location>
</feature>
<dbReference type="AlphaFoldDB" id="A0A6P0UJ71"/>
<dbReference type="RefSeq" id="WP_163605606.1">
    <property type="nucleotide sequence ID" value="NZ_JAABOO010000001.1"/>
</dbReference>
<feature type="domain" description="AsmA" evidence="2">
    <location>
        <begin position="1"/>
        <end position="178"/>
    </location>
</feature>
<protein>
    <submittedName>
        <fullName evidence="3">AsmA family protein</fullName>
    </submittedName>
</protein>
<evidence type="ECO:0000259" key="2">
    <source>
        <dbReference type="Pfam" id="PF05170"/>
    </source>
</evidence>
<comment type="caution">
    <text evidence="3">The sequence shown here is derived from an EMBL/GenBank/DDBJ whole genome shotgun (WGS) entry which is preliminary data.</text>
</comment>
<reference evidence="3 4" key="1">
    <citation type="submission" date="2020-01" db="EMBL/GenBank/DDBJ databases">
        <title>Leptobacterium flavescens.</title>
        <authorList>
            <person name="Wang G."/>
        </authorList>
    </citation>
    <scope>NUCLEOTIDE SEQUENCE [LARGE SCALE GENOMIC DNA]</scope>
    <source>
        <strain evidence="3 4">KCTC 22160</strain>
    </source>
</reference>
<organism evidence="3 4">
    <name type="scientific">Leptobacterium flavescens</name>
    <dbReference type="NCBI Taxonomy" id="472055"/>
    <lineage>
        <taxon>Bacteria</taxon>
        <taxon>Pseudomonadati</taxon>
        <taxon>Bacteroidota</taxon>
        <taxon>Flavobacteriia</taxon>
        <taxon>Flavobacteriales</taxon>
        <taxon>Flavobacteriaceae</taxon>
        <taxon>Leptobacterium</taxon>
    </lineage>
</organism>
<dbReference type="PANTHER" id="PTHR30441">
    <property type="entry name" value="DUF748 DOMAIN-CONTAINING PROTEIN"/>
    <property type="match status" value="1"/>
</dbReference>
<gene>
    <name evidence="3" type="ORF">GWK08_04000</name>
</gene>
<dbReference type="InterPro" id="IPR007844">
    <property type="entry name" value="AsmA"/>
</dbReference>
<evidence type="ECO:0000256" key="1">
    <source>
        <dbReference type="SAM" id="MobiDB-lite"/>
    </source>
</evidence>
<proteinExistence type="predicted"/>
<dbReference type="Pfam" id="PF05170">
    <property type="entry name" value="AsmA"/>
    <property type="match status" value="1"/>
</dbReference>
<dbReference type="Proteomes" id="UP000468581">
    <property type="component" value="Unassembled WGS sequence"/>
</dbReference>
<dbReference type="EMBL" id="JAABOO010000001">
    <property type="protein sequence ID" value="NER12592.1"/>
    <property type="molecule type" value="Genomic_DNA"/>
</dbReference>